<dbReference type="GO" id="GO:0008270">
    <property type="term" value="F:zinc ion binding"/>
    <property type="evidence" value="ECO:0007669"/>
    <property type="project" value="UniProtKB-KW"/>
</dbReference>
<evidence type="ECO:0000256" key="6">
    <source>
        <dbReference type="ARBA" id="ARBA00022759"/>
    </source>
</evidence>
<evidence type="ECO:0000256" key="2">
    <source>
        <dbReference type="ARBA" id="ARBA00022679"/>
    </source>
</evidence>
<name>A0A7K8VT87_9STRI</name>
<keyword evidence="3" id="KW-0548">Nucleotidyltransferase</keyword>
<dbReference type="EMBL" id="VWZC01014543">
    <property type="protein sequence ID" value="NXF69128.1"/>
    <property type="molecule type" value="Genomic_DNA"/>
</dbReference>
<dbReference type="PROSITE" id="PS50876">
    <property type="entry name" value="ZF_INTEGRASE"/>
    <property type="match status" value="1"/>
</dbReference>
<dbReference type="Proteomes" id="UP000542434">
    <property type="component" value="Unassembled WGS sequence"/>
</dbReference>
<evidence type="ECO:0000313" key="13">
    <source>
        <dbReference type="Proteomes" id="UP000542434"/>
    </source>
</evidence>
<dbReference type="InterPro" id="IPR017856">
    <property type="entry name" value="Integrase-like_N"/>
</dbReference>
<comment type="caution">
    <text evidence="12">The sequence shown here is derived from an EMBL/GenBank/DDBJ whole genome shotgun (WGS) entry which is preliminary data.</text>
</comment>
<evidence type="ECO:0000313" key="12">
    <source>
        <dbReference type="EMBL" id="NXF69128.1"/>
    </source>
</evidence>
<dbReference type="GO" id="GO:0035613">
    <property type="term" value="F:RNA stem-loop binding"/>
    <property type="evidence" value="ECO:0007669"/>
    <property type="project" value="TreeGrafter"/>
</dbReference>
<accession>A0A7K8VT87</accession>
<feature type="non-terminal residue" evidence="12">
    <location>
        <position position="1"/>
    </location>
</feature>
<evidence type="ECO:0000259" key="11">
    <source>
        <dbReference type="PROSITE" id="PS50994"/>
    </source>
</evidence>
<dbReference type="Gene3D" id="3.30.420.10">
    <property type="entry name" value="Ribonuclease H-like superfamily/Ribonuclease H"/>
    <property type="match status" value="1"/>
</dbReference>
<keyword evidence="13" id="KW-1185">Reference proteome</keyword>
<dbReference type="SUPFAM" id="SSF46919">
    <property type="entry name" value="N-terminal Zn binding domain of HIV integrase"/>
    <property type="match status" value="1"/>
</dbReference>
<dbReference type="PANTHER" id="PTHR41694:SF3">
    <property type="entry name" value="RNA-DIRECTED DNA POLYMERASE-RELATED"/>
    <property type="match status" value="1"/>
</dbReference>
<keyword evidence="6" id="KW-0255">Endonuclease</keyword>
<keyword evidence="9" id="KW-0863">Zinc-finger</keyword>
<dbReference type="GO" id="GO:0015074">
    <property type="term" value="P:DNA integration"/>
    <property type="evidence" value="ECO:0007669"/>
    <property type="project" value="InterPro"/>
</dbReference>
<dbReference type="PROSITE" id="PS50994">
    <property type="entry name" value="INTEGRASE"/>
    <property type="match status" value="1"/>
</dbReference>
<feature type="non-terminal residue" evidence="12">
    <location>
        <position position="109"/>
    </location>
</feature>
<keyword evidence="2" id="KW-0808">Transferase</keyword>
<evidence type="ECO:0000256" key="5">
    <source>
        <dbReference type="ARBA" id="ARBA00022723"/>
    </source>
</evidence>
<feature type="domain" description="Integrase-type" evidence="10">
    <location>
        <begin position="16"/>
        <end position="57"/>
    </location>
</feature>
<evidence type="ECO:0000256" key="8">
    <source>
        <dbReference type="ARBA" id="ARBA00022918"/>
    </source>
</evidence>
<evidence type="ECO:0000256" key="1">
    <source>
        <dbReference type="ARBA" id="ARBA00012493"/>
    </source>
</evidence>
<keyword evidence="8" id="KW-0695">RNA-directed DNA polymerase</keyword>
<evidence type="ECO:0000256" key="7">
    <source>
        <dbReference type="ARBA" id="ARBA00022801"/>
    </source>
</evidence>
<dbReference type="Pfam" id="PF02022">
    <property type="entry name" value="Integrase_Zn"/>
    <property type="match status" value="1"/>
</dbReference>
<dbReference type="GO" id="GO:0016787">
    <property type="term" value="F:hydrolase activity"/>
    <property type="evidence" value="ECO:0007669"/>
    <property type="project" value="UniProtKB-KW"/>
</dbReference>
<keyword evidence="4" id="KW-0540">Nuclease</keyword>
<organism evidence="12 13">
    <name type="scientific">Ciccaba nigrolineata</name>
    <dbReference type="NCBI Taxonomy" id="1118524"/>
    <lineage>
        <taxon>Eukaryota</taxon>
        <taxon>Metazoa</taxon>
        <taxon>Chordata</taxon>
        <taxon>Craniata</taxon>
        <taxon>Vertebrata</taxon>
        <taxon>Euteleostomi</taxon>
        <taxon>Archelosauria</taxon>
        <taxon>Archosauria</taxon>
        <taxon>Dinosauria</taxon>
        <taxon>Saurischia</taxon>
        <taxon>Theropoda</taxon>
        <taxon>Coelurosauria</taxon>
        <taxon>Aves</taxon>
        <taxon>Neognathae</taxon>
        <taxon>Neoaves</taxon>
        <taxon>Telluraves</taxon>
        <taxon>Strigiformes</taxon>
        <taxon>Strigidae</taxon>
        <taxon>Ciccaba</taxon>
    </lineage>
</organism>
<keyword evidence="9" id="KW-0862">Zinc</keyword>
<dbReference type="InterPro" id="IPR001584">
    <property type="entry name" value="Integrase_cat-core"/>
</dbReference>
<reference evidence="12 13" key="1">
    <citation type="submission" date="2019-09" db="EMBL/GenBank/DDBJ databases">
        <title>Bird 10,000 Genomes (B10K) Project - Family phase.</title>
        <authorList>
            <person name="Zhang G."/>
        </authorList>
    </citation>
    <scope>NUCLEOTIDE SEQUENCE [LARGE SCALE GENOMIC DNA]</scope>
    <source>
        <strain evidence="12">B10K-DU-001-07</strain>
        <tissue evidence="12">Muscle</tissue>
    </source>
</reference>
<evidence type="ECO:0000259" key="10">
    <source>
        <dbReference type="PROSITE" id="PS50876"/>
    </source>
</evidence>
<keyword evidence="5" id="KW-0479">Metal-binding</keyword>
<dbReference type="InterPro" id="IPR036397">
    <property type="entry name" value="RNaseH_sf"/>
</dbReference>
<dbReference type="AlphaFoldDB" id="A0A7K8VT87"/>
<dbReference type="Gene3D" id="1.10.10.200">
    <property type="match status" value="1"/>
</dbReference>
<dbReference type="PANTHER" id="PTHR41694">
    <property type="entry name" value="ENDOGENOUS RETROVIRUS GROUP K MEMBER POL PROTEIN"/>
    <property type="match status" value="1"/>
</dbReference>
<dbReference type="GO" id="GO:0004519">
    <property type="term" value="F:endonuclease activity"/>
    <property type="evidence" value="ECO:0007669"/>
    <property type="project" value="UniProtKB-KW"/>
</dbReference>
<evidence type="ECO:0000256" key="4">
    <source>
        <dbReference type="ARBA" id="ARBA00022722"/>
    </source>
</evidence>
<keyword evidence="7" id="KW-0378">Hydrolase</keyword>
<evidence type="ECO:0000256" key="9">
    <source>
        <dbReference type="PROSITE-ProRule" id="PRU00450"/>
    </source>
</evidence>
<dbReference type="EC" id="2.7.7.49" evidence="1"/>
<gene>
    <name evidence="12" type="primary">Pol_4</name>
    <name evidence="12" type="ORF">CICNIG_R15770</name>
</gene>
<protein>
    <recommendedName>
        <fullName evidence="1">RNA-directed DNA polymerase</fullName>
        <ecNumber evidence="1">2.7.7.49</ecNumber>
    </recommendedName>
</protein>
<feature type="domain" description="Integrase catalytic" evidence="11">
    <location>
        <begin position="64"/>
        <end position="109"/>
    </location>
</feature>
<evidence type="ECO:0000256" key="3">
    <source>
        <dbReference type="ARBA" id="ARBA00022695"/>
    </source>
</evidence>
<sequence>IVEGNHKADQAARGVWSLDAAKSLHAFLHLGAKALAKTCHISLSQAKNIVALCPYCQKGPLWEAGVNPRGLSSNQIWQTDVTTCELLKPNKYLIVTIDTFSSTILATMA</sequence>
<proteinExistence type="predicted"/>
<dbReference type="GO" id="GO:0003964">
    <property type="term" value="F:RNA-directed DNA polymerase activity"/>
    <property type="evidence" value="ECO:0007669"/>
    <property type="project" value="UniProtKB-KW"/>
</dbReference>
<dbReference type="InterPro" id="IPR003308">
    <property type="entry name" value="Integrase_Zn-bd_dom_N"/>
</dbReference>